<protein>
    <submittedName>
        <fullName evidence="6">Homoserine O-acetyltransferase</fullName>
    </submittedName>
</protein>
<organism evidence="6 7">
    <name type="scientific">Candidatus Methanoperedens nitratireducens</name>
    <dbReference type="NCBI Taxonomy" id="1392998"/>
    <lineage>
        <taxon>Archaea</taxon>
        <taxon>Methanobacteriati</taxon>
        <taxon>Methanobacteriota</taxon>
        <taxon>Stenosarchaea group</taxon>
        <taxon>Methanomicrobia</taxon>
        <taxon>Methanosarcinales</taxon>
        <taxon>ANME-2 cluster</taxon>
        <taxon>Candidatus Methanoperedentaceae</taxon>
        <taxon>Candidatus Methanoperedens</taxon>
    </lineage>
</organism>
<keyword evidence="3" id="KW-0486">Methionine biosynthesis</keyword>
<dbReference type="InterPro" id="IPR051257">
    <property type="entry name" value="Diverse_CBS-Domain"/>
</dbReference>
<keyword evidence="1" id="KW-0028">Amino-acid biosynthesis</keyword>
<dbReference type="InterPro" id="IPR000644">
    <property type="entry name" value="CBS_dom"/>
</dbReference>
<feature type="domain" description="CBS" evidence="5">
    <location>
        <begin position="79"/>
        <end position="137"/>
    </location>
</feature>
<evidence type="ECO:0000313" key="7">
    <source>
        <dbReference type="Proteomes" id="UP000050360"/>
    </source>
</evidence>
<dbReference type="Pfam" id="PF00571">
    <property type="entry name" value="CBS"/>
    <property type="match status" value="2"/>
</dbReference>
<gene>
    <name evidence="6" type="primary">metA</name>
    <name evidence="6" type="ORF">MPEBLZ_04172</name>
</gene>
<dbReference type="PANTHER" id="PTHR43080:SF2">
    <property type="entry name" value="CBS DOMAIN-CONTAINING PROTEIN"/>
    <property type="match status" value="1"/>
</dbReference>
<evidence type="ECO:0000259" key="5">
    <source>
        <dbReference type="PROSITE" id="PS51371"/>
    </source>
</evidence>
<evidence type="ECO:0000256" key="3">
    <source>
        <dbReference type="ARBA" id="ARBA00023167"/>
    </source>
</evidence>
<evidence type="ECO:0000256" key="4">
    <source>
        <dbReference type="PROSITE-ProRule" id="PRU00703"/>
    </source>
</evidence>
<keyword evidence="6" id="KW-0808">Transferase</keyword>
<dbReference type="AlphaFoldDB" id="A0A0P8A044"/>
<accession>A0A0P8A044</accession>
<dbReference type="PROSITE" id="PS51371">
    <property type="entry name" value="CBS"/>
    <property type="match status" value="2"/>
</dbReference>
<dbReference type="Proteomes" id="UP000050360">
    <property type="component" value="Unassembled WGS sequence"/>
</dbReference>
<dbReference type="Gene3D" id="3.10.580.10">
    <property type="entry name" value="CBS-domain"/>
    <property type="match status" value="1"/>
</dbReference>
<dbReference type="PANTHER" id="PTHR43080">
    <property type="entry name" value="CBS DOMAIN-CONTAINING PROTEIN CBSX3, MITOCHONDRIAL"/>
    <property type="match status" value="1"/>
</dbReference>
<dbReference type="GO" id="GO:0016740">
    <property type="term" value="F:transferase activity"/>
    <property type="evidence" value="ECO:0007669"/>
    <property type="project" value="UniProtKB-KW"/>
</dbReference>
<feature type="domain" description="CBS" evidence="5">
    <location>
        <begin position="15"/>
        <end position="72"/>
    </location>
</feature>
<dbReference type="InterPro" id="IPR046342">
    <property type="entry name" value="CBS_dom_sf"/>
</dbReference>
<name>A0A0P8A044_9EURY</name>
<evidence type="ECO:0000256" key="1">
    <source>
        <dbReference type="ARBA" id="ARBA00022605"/>
    </source>
</evidence>
<dbReference type="GO" id="GO:0009086">
    <property type="term" value="P:methionine biosynthetic process"/>
    <property type="evidence" value="ECO:0007669"/>
    <property type="project" value="UniProtKB-KW"/>
</dbReference>
<evidence type="ECO:0000256" key="2">
    <source>
        <dbReference type="ARBA" id="ARBA00023122"/>
    </source>
</evidence>
<evidence type="ECO:0000313" key="6">
    <source>
        <dbReference type="EMBL" id="KPQ41276.1"/>
    </source>
</evidence>
<proteinExistence type="predicted"/>
<dbReference type="SMART" id="SM00116">
    <property type="entry name" value="CBS"/>
    <property type="match status" value="2"/>
</dbReference>
<feature type="non-terminal residue" evidence="6">
    <location>
        <position position="1"/>
    </location>
</feature>
<dbReference type="SUPFAM" id="SSF54631">
    <property type="entry name" value="CBS-domain pair"/>
    <property type="match status" value="1"/>
</dbReference>
<keyword evidence="2 4" id="KW-0129">CBS domain</keyword>
<reference evidence="6 7" key="1">
    <citation type="submission" date="2015-09" db="EMBL/GenBank/DDBJ databases">
        <title>A metagenomics-based metabolic model of nitrate-dependent anaerobic oxidation of methane by Methanoperedens-like archaea.</title>
        <authorList>
            <person name="Arshad A."/>
            <person name="Speth D.R."/>
            <person name="De Graaf R.M."/>
            <person name="Op Den Camp H.J."/>
            <person name="Jetten M.S."/>
            <person name="Welte C.U."/>
        </authorList>
    </citation>
    <scope>NUCLEOTIDE SEQUENCE [LARGE SCALE GENOMIC DNA]</scope>
</reference>
<sequence>NKKMRFENRLSRDIMTRDVVTVPMNAPIKHIADLLSRKRISSVVVTDSVGEAMGVISDTDILKVIGKGNWEKMTAENIMTHNLEFVKPTSTLTEAAGIMGKKHIHRLLVFSEGGVGASHRPIGILSASDIVREAARE</sequence>
<comment type="caution">
    <text evidence="6">The sequence shown here is derived from an EMBL/GenBank/DDBJ whole genome shotgun (WGS) entry which is preliminary data.</text>
</comment>
<dbReference type="EMBL" id="LKCM01000387">
    <property type="protein sequence ID" value="KPQ41276.1"/>
    <property type="molecule type" value="Genomic_DNA"/>
</dbReference>